<evidence type="ECO:0000256" key="5">
    <source>
        <dbReference type="ARBA" id="ARBA00022553"/>
    </source>
</evidence>
<dbReference type="GO" id="GO:0051287">
    <property type="term" value="F:NAD binding"/>
    <property type="evidence" value="ECO:0007669"/>
    <property type="project" value="InterPro"/>
</dbReference>
<keyword evidence="3" id="KW-0488">Methylation</keyword>
<comment type="caution">
    <text evidence="19">The sequence shown here is derived from an EMBL/GenBank/DDBJ whole genome shotgun (WGS) entry which is preliminary data.</text>
</comment>
<dbReference type="InterPro" id="IPR036291">
    <property type="entry name" value="NAD(P)-bd_dom_sf"/>
</dbReference>
<feature type="domain" description="D-isomer specific 2-hydroxyacid dehydrogenase catalytic" evidence="17">
    <location>
        <begin position="32"/>
        <end position="397"/>
    </location>
</feature>
<dbReference type="GO" id="GO:0016616">
    <property type="term" value="F:oxidoreductase activity, acting on the CH-OH group of donors, NAD or NADP as acceptor"/>
    <property type="evidence" value="ECO:0007669"/>
    <property type="project" value="InterPro"/>
</dbReference>
<dbReference type="Pfam" id="PF02826">
    <property type="entry name" value="2-Hacid_dh_C"/>
    <property type="match status" value="2"/>
</dbReference>
<protein>
    <recommendedName>
        <fullName evidence="14">C-terminal-binding protein 2</fullName>
    </recommendedName>
</protein>
<keyword evidence="7 15" id="KW-0560">Oxidoreductase</keyword>
<feature type="compositionally biased region" description="Polar residues" evidence="16">
    <location>
        <begin position="456"/>
        <end position="471"/>
    </location>
</feature>
<keyword evidence="9" id="KW-0770">Synapse</keyword>
<dbReference type="InterPro" id="IPR006139">
    <property type="entry name" value="D-isomer_2_OHA_DH_cat_dom"/>
</dbReference>
<keyword evidence="11" id="KW-0804">Transcription</keyword>
<dbReference type="PANTHER" id="PTHR46029">
    <property type="entry name" value="C-TERMINAL-BINDING PROTEIN"/>
    <property type="match status" value="1"/>
</dbReference>
<dbReference type="AlphaFoldDB" id="A0A9D3LR40"/>
<evidence type="ECO:0000259" key="17">
    <source>
        <dbReference type="Pfam" id="PF00389"/>
    </source>
</evidence>
<evidence type="ECO:0000256" key="10">
    <source>
        <dbReference type="ARBA" id="ARBA00023027"/>
    </source>
</evidence>
<organism evidence="19 20">
    <name type="scientific">Anguilla anguilla</name>
    <name type="common">European freshwater eel</name>
    <name type="synonym">Muraena anguilla</name>
    <dbReference type="NCBI Taxonomy" id="7936"/>
    <lineage>
        <taxon>Eukaryota</taxon>
        <taxon>Metazoa</taxon>
        <taxon>Chordata</taxon>
        <taxon>Craniata</taxon>
        <taxon>Vertebrata</taxon>
        <taxon>Euteleostomi</taxon>
        <taxon>Actinopterygii</taxon>
        <taxon>Neopterygii</taxon>
        <taxon>Teleostei</taxon>
        <taxon>Anguilliformes</taxon>
        <taxon>Anguillidae</taxon>
        <taxon>Anguilla</taxon>
    </lineage>
</organism>
<keyword evidence="10" id="KW-0520">NAD</keyword>
<comment type="subcellular location">
    <subcellularLocation>
        <location evidence="1">Nucleus</location>
    </subcellularLocation>
    <subcellularLocation>
        <location evidence="13">Synapse</location>
    </subcellularLocation>
</comment>
<proteinExistence type="inferred from homology"/>
<evidence type="ECO:0000256" key="3">
    <source>
        <dbReference type="ARBA" id="ARBA00022481"/>
    </source>
</evidence>
<dbReference type="SUPFAM" id="SSF51735">
    <property type="entry name" value="NAD(P)-binding Rossmann-fold domains"/>
    <property type="match status" value="1"/>
</dbReference>
<comment type="similarity">
    <text evidence="2 15">Belongs to the D-isomer specific 2-hydroxyacid dehydrogenase family.</text>
</comment>
<dbReference type="FunFam" id="3.40.50.720:FF:001383">
    <property type="entry name" value="C-terminal-binding protein 2"/>
    <property type="match status" value="1"/>
</dbReference>
<feature type="domain" description="D-isomer specific 2-hydroxyacid dehydrogenase NAD-binding" evidence="18">
    <location>
        <begin position="129"/>
        <end position="252"/>
    </location>
</feature>
<dbReference type="EMBL" id="JAFIRN010000018">
    <property type="protein sequence ID" value="KAG5831173.1"/>
    <property type="molecule type" value="Genomic_DNA"/>
</dbReference>
<evidence type="ECO:0000256" key="9">
    <source>
        <dbReference type="ARBA" id="ARBA00023018"/>
    </source>
</evidence>
<dbReference type="Gene3D" id="3.40.50.720">
    <property type="entry name" value="NAD(P)-binding Rossmann-like Domain"/>
    <property type="match status" value="4"/>
</dbReference>
<evidence type="ECO:0000256" key="1">
    <source>
        <dbReference type="ARBA" id="ARBA00004123"/>
    </source>
</evidence>
<dbReference type="GO" id="GO:0001221">
    <property type="term" value="F:transcription coregulator binding"/>
    <property type="evidence" value="ECO:0007669"/>
    <property type="project" value="TreeGrafter"/>
</dbReference>
<dbReference type="GO" id="GO:0140297">
    <property type="term" value="F:DNA-binding transcription factor binding"/>
    <property type="evidence" value="ECO:0007669"/>
    <property type="project" value="TreeGrafter"/>
</dbReference>
<evidence type="ECO:0000256" key="14">
    <source>
        <dbReference type="ARBA" id="ARBA00073925"/>
    </source>
</evidence>
<dbReference type="GO" id="GO:0005634">
    <property type="term" value="C:nucleus"/>
    <property type="evidence" value="ECO:0007669"/>
    <property type="project" value="UniProtKB-SubCell"/>
</dbReference>
<feature type="region of interest" description="Disordered" evidence="16">
    <location>
        <begin position="449"/>
        <end position="483"/>
    </location>
</feature>
<keyword evidence="12" id="KW-0539">Nucleus</keyword>
<evidence type="ECO:0000256" key="15">
    <source>
        <dbReference type="RuleBase" id="RU003719"/>
    </source>
</evidence>
<dbReference type="InterPro" id="IPR043322">
    <property type="entry name" value="CtBP"/>
</dbReference>
<evidence type="ECO:0000313" key="20">
    <source>
        <dbReference type="Proteomes" id="UP001044222"/>
    </source>
</evidence>
<dbReference type="GO" id="GO:0030154">
    <property type="term" value="P:cell differentiation"/>
    <property type="evidence" value="ECO:0007669"/>
    <property type="project" value="UniProtKB-KW"/>
</dbReference>
<evidence type="ECO:0000313" key="19">
    <source>
        <dbReference type="EMBL" id="KAG5831173.1"/>
    </source>
</evidence>
<sequence>MWRQHFPGIRPQIMNGPMQPRPLVALLDGRDCTVEMPILKDLATVAFCDAQSTQEIHEKVLNEAVGAMMYHTITLTREDLEKFKALRIIIRIGSGYDNIDIKAAGDLGIAVCNIPSAAVEETADSTLCHILNLYRRNTWLYQALREGTRVQSVEQIREVASGAARIRGETLGLIGFGRSGQAVAVRAKAFGFNVIFYDPYLQDGLERSLGVQRVYTLQDLLYQSDCVSLHCNLNEHNHHLINDFTIKQVSPAPVFPAPRHQRTGTHRALELKQSVSLSLSLAGATCRPSHRITSSFPIQDAAGAFLVNSARGGLVDEKALAQALKEGRIRGAALDVHESEPFSFAQGPLKDAPNLICTPHTAWYSEQASLEMREAAATEIRRAITGRIPDSLRNCVNKEFFVTTAPWAVIDQQVHPELNGAPYRYPPGLVGVAPGGIPGTMEGMVPGGLPIAHTLPSGTHPSQAPSPNQPSKHSDTREHLTEQ</sequence>
<dbReference type="InterPro" id="IPR051638">
    <property type="entry name" value="CTBP_dehydrogenase"/>
</dbReference>
<dbReference type="InterPro" id="IPR006140">
    <property type="entry name" value="D-isomer_DH_NAD-bd"/>
</dbReference>
<evidence type="ECO:0000256" key="11">
    <source>
        <dbReference type="ARBA" id="ARBA00023163"/>
    </source>
</evidence>
<dbReference type="Proteomes" id="UP001044222">
    <property type="component" value="Chromosome 18"/>
</dbReference>
<evidence type="ECO:0000256" key="7">
    <source>
        <dbReference type="ARBA" id="ARBA00023002"/>
    </source>
</evidence>
<evidence type="ECO:0000259" key="18">
    <source>
        <dbReference type="Pfam" id="PF02826"/>
    </source>
</evidence>
<keyword evidence="8" id="KW-0805">Transcription regulation</keyword>
<keyword evidence="4" id="KW-0678">Repressor</keyword>
<dbReference type="SUPFAM" id="SSF52283">
    <property type="entry name" value="Formate/glycerate dehydrogenase catalytic domain-like"/>
    <property type="match status" value="1"/>
</dbReference>
<evidence type="ECO:0000256" key="2">
    <source>
        <dbReference type="ARBA" id="ARBA00005854"/>
    </source>
</evidence>
<reference evidence="19" key="1">
    <citation type="submission" date="2021-01" db="EMBL/GenBank/DDBJ databases">
        <title>A chromosome-scale assembly of European eel, Anguilla anguilla.</title>
        <authorList>
            <person name="Henkel C."/>
            <person name="Jong-Raadsen S.A."/>
            <person name="Dufour S."/>
            <person name="Weltzien F.-A."/>
            <person name="Palstra A.P."/>
            <person name="Pelster B."/>
            <person name="Spaink H.P."/>
            <person name="Van Den Thillart G.E."/>
            <person name="Jansen H."/>
            <person name="Zahm M."/>
            <person name="Klopp C."/>
            <person name="Cedric C."/>
            <person name="Louis A."/>
            <person name="Berthelot C."/>
            <person name="Parey E."/>
            <person name="Roest Crollius H."/>
            <person name="Montfort J."/>
            <person name="Robinson-Rechavi M."/>
            <person name="Bucao C."/>
            <person name="Bouchez O."/>
            <person name="Gislard M."/>
            <person name="Lluch J."/>
            <person name="Milhes M."/>
            <person name="Lampietro C."/>
            <person name="Lopez Roques C."/>
            <person name="Donnadieu C."/>
            <person name="Braasch I."/>
            <person name="Desvignes T."/>
            <person name="Postlethwait J."/>
            <person name="Bobe J."/>
            <person name="Guiguen Y."/>
            <person name="Dirks R."/>
        </authorList>
    </citation>
    <scope>NUCLEOTIDE SEQUENCE</scope>
    <source>
        <strain evidence="19">Tag_6206</strain>
        <tissue evidence="19">Liver</tissue>
    </source>
</reference>
<evidence type="ECO:0000256" key="8">
    <source>
        <dbReference type="ARBA" id="ARBA00023015"/>
    </source>
</evidence>
<dbReference type="GO" id="GO:0003713">
    <property type="term" value="F:transcription coactivator activity"/>
    <property type="evidence" value="ECO:0007669"/>
    <property type="project" value="TreeGrafter"/>
</dbReference>
<dbReference type="PANTHER" id="PTHR46029:SF3">
    <property type="entry name" value="C-TERMINAL-BINDING PROTEIN 2"/>
    <property type="match status" value="1"/>
</dbReference>
<feature type="compositionally biased region" description="Basic and acidic residues" evidence="16">
    <location>
        <begin position="472"/>
        <end position="483"/>
    </location>
</feature>
<dbReference type="GO" id="GO:0045202">
    <property type="term" value="C:synapse"/>
    <property type="evidence" value="ECO:0007669"/>
    <property type="project" value="UniProtKB-SubCell"/>
</dbReference>
<evidence type="ECO:0000256" key="6">
    <source>
        <dbReference type="ARBA" id="ARBA00022782"/>
    </source>
</evidence>
<evidence type="ECO:0000256" key="13">
    <source>
        <dbReference type="ARBA" id="ARBA00034103"/>
    </source>
</evidence>
<feature type="domain" description="D-isomer specific 2-hydroxyacid dehydrogenase NAD-binding" evidence="18">
    <location>
        <begin position="302"/>
        <end position="362"/>
    </location>
</feature>
<name>A0A9D3LR40_ANGAN</name>
<keyword evidence="5" id="KW-0597">Phosphoprotein</keyword>
<dbReference type="GO" id="GO:0006357">
    <property type="term" value="P:regulation of transcription by RNA polymerase II"/>
    <property type="evidence" value="ECO:0007669"/>
    <property type="project" value="TreeGrafter"/>
</dbReference>
<dbReference type="CDD" id="cd05299">
    <property type="entry name" value="CtBP_dh"/>
    <property type="match status" value="1"/>
</dbReference>
<evidence type="ECO:0000256" key="4">
    <source>
        <dbReference type="ARBA" id="ARBA00022491"/>
    </source>
</evidence>
<evidence type="ECO:0000256" key="16">
    <source>
        <dbReference type="SAM" id="MobiDB-lite"/>
    </source>
</evidence>
<keyword evidence="6" id="KW-0221">Differentiation</keyword>
<accession>A0A9D3LR40</accession>
<evidence type="ECO:0000256" key="12">
    <source>
        <dbReference type="ARBA" id="ARBA00023242"/>
    </source>
</evidence>
<keyword evidence="20" id="KW-1185">Reference proteome</keyword>
<dbReference type="GO" id="GO:0003714">
    <property type="term" value="F:transcription corepressor activity"/>
    <property type="evidence" value="ECO:0007669"/>
    <property type="project" value="InterPro"/>
</dbReference>
<dbReference type="Pfam" id="PF00389">
    <property type="entry name" value="2-Hacid_dh"/>
    <property type="match status" value="1"/>
</dbReference>
<gene>
    <name evidence="19" type="ORF">ANANG_G00301010</name>
</gene>